<dbReference type="InterPro" id="IPR017946">
    <property type="entry name" value="PLC-like_Pdiesterase_TIM-brl"/>
</dbReference>
<dbReference type="Gene3D" id="3.20.20.190">
    <property type="entry name" value="Phosphatidylinositol (PI) phosphodiesterase"/>
    <property type="match status" value="1"/>
</dbReference>
<reference evidence="2 3" key="2">
    <citation type="journal article" date="2012" name="Stand. Genomic Sci.">
        <title>Complete genome sequence of the moderately thermophilic mineral-sulfide-oxidizing firmicute Sulfobacillus acidophilus type strain (NAL(T)).</title>
        <authorList>
            <person name="Anderson I."/>
            <person name="Chertkov O."/>
            <person name="Chen A."/>
            <person name="Saunders E."/>
            <person name="Lapidus A."/>
            <person name="Nolan M."/>
            <person name="Lucas S."/>
            <person name="Hammon N."/>
            <person name="Deshpande S."/>
            <person name="Cheng J.F."/>
            <person name="Han C."/>
            <person name="Tapia R."/>
            <person name="Goodwin L.A."/>
            <person name="Pitluck S."/>
            <person name="Liolios K."/>
            <person name="Pagani I."/>
            <person name="Ivanova N."/>
            <person name="Mikhailova N."/>
            <person name="Pati A."/>
            <person name="Palaniappan K."/>
            <person name="Land M."/>
            <person name="Pan C."/>
            <person name="Rohde M."/>
            <person name="Pukall R."/>
            <person name="Goker M."/>
            <person name="Detter J.C."/>
            <person name="Woyke T."/>
            <person name="Bristow J."/>
            <person name="Eisen J.A."/>
            <person name="Markowitz V."/>
            <person name="Hugenholtz P."/>
            <person name="Kyrpides N.C."/>
            <person name="Klenk H.P."/>
            <person name="Mavromatis K."/>
        </authorList>
    </citation>
    <scope>NUCLEOTIDE SEQUENCE [LARGE SCALE GENOMIC DNA]</scope>
    <source>
        <strain evidence="3">ATCC 700253 / DSM 10332 / NAL</strain>
    </source>
</reference>
<dbReference type="CDD" id="cd08566">
    <property type="entry name" value="GDPD_AtGDE_like"/>
    <property type="match status" value="1"/>
</dbReference>
<dbReference type="GO" id="GO:0008081">
    <property type="term" value="F:phosphoric diester hydrolase activity"/>
    <property type="evidence" value="ECO:0007669"/>
    <property type="project" value="InterPro"/>
</dbReference>
<keyword evidence="3" id="KW-1185">Reference proteome</keyword>
<name>G8TV29_SULAD</name>
<dbReference type="EMBL" id="CP003179">
    <property type="protein sequence ID" value="AEW03610.1"/>
    <property type="molecule type" value="Genomic_DNA"/>
</dbReference>
<organism evidence="2 3">
    <name type="scientific">Sulfobacillus acidophilus (strain ATCC 700253 / DSM 10332 / NAL)</name>
    <dbReference type="NCBI Taxonomy" id="679936"/>
    <lineage>
        <taxon>Bacteria</taxon>
        <taxon>Bacillati</taxon>
        <taxon>Bacillota</taxon>
        <taxon>Clostridia</taxon>
        <taxon>Eubacteriales</taxon>
        <taxon>Clostridiales Family XVII. Incertae Sedis</taxon>
        <taxon>Sulfobacillus</taxon>
    </lineage>
</organism>
<dbReference type="PROSITE" id="PS51704">
    <property type="entry name" value="GP_PDE"/>
    <property type="match status" value="1"/>
</dbReference>
<dbReference type="PATRIC" id="fig|679936.5.peg.35"/>
<protein>
    <submittedName>
        <fullName evidence="2">Glycerophosphoryl diester phosphodiesterase</fullName>
    </submittedName>
</protein>
<dbReference type="HOGENOM" id="CLU_1155909_0_0_9"/>
<proteinExistence type="predicted"/>
<dbReference type="STRING" id="679936.Sulac_0034"/>
<evidence type="ECO:0000313" key="3">
    <source>
        <dbReference type="Proteomes" id="UP000005439"/>
    </source>
</evidence>
<evidence type="ECO:0000313" key="2">
    <source>
        <dbReference type="EMBL" id="AEW03610.1"/>
    </source>
</evidence>
<dbReference type="PANTHER" id="PTHR46211">
    <property type="entry name" value="GLYCEROPHOSPHORYL DIESTER PHOSPHODIESTERASE"/>
    <property type="match status" value="1"/>
</dbReference>
<dbReference type="SUPFAM" id="SSF51695">
    <property type="entry name" value="PLC-like phosphodiesterases"/>
    <property type="match status" value="1"/>
</dbReference>
<dbReference type="AlphaFoldDB" id="G8TV29"/>
<evidence type="ECO:0000259" key="1">
    <source>
        <dbReference type="PROSITE" id="PS51704"/>
    </source>
</evidence>
<dbReference type="Pfam" id="PF03009">
    <property type="entry name" value="GDPD"/>
    <property type="match status" value="1"/>
</dbReference>
<reference evidence="3" key="1">
    <citation type="submission" date="2011-12" db="EMBL/GenBank/DDBJ databases">
        <title>The complete genome of chromosome of Sulfobacillus acidophilus DSM 10332.</title>
        <authorList>
            <person name="Lucas S."/>
            <person name="Han J."/>
            <person name="Lapidus A."/>
            <person name="Bruce D."/>
            <person name="Goodwin L."/>
            <person name="Pitluck S."/>
            <person name="Peters L."/>
            <person name="Kyrpides N."/>
            <person name="Mavromatis K."/>
            <person name="Ivanova N."/>
            <person name="Mikhailova N."/>
            <person name="Chertkov O."/>
            <person name="Saunders E."/>
            <person name="Detter J.C."/>
            <person name="Tapia R."/>
            <person name="Han C."/>
            <person name="Land M."/>
            <person name="Hauser L."/>
            <person name="Markowitz V."/>
            <person name="Cheng J.-F."/>
            <person name="Hugenholtz P."/>
            <person name="Woyke T."/>
            <person name="Wu D."/>
            <person name="Pukall R."/>
            <person name="Gehrich-Schroeter G."/>
            <person name="Schneider S."/>
            <person name="Klenk H.-P."/>
            <person name="Eisen J.A."/>
        </authorList>
    </citation>
    <scope>NUCLEOTIDE SEQUENCE [LARGE SCALE GENOMIC DNA]</scope>
    <source>
        <strain evidence="3">ATCC 700253 / DSM 10332 / NAL</strain>
    </source>
</reference>
<sequence>MTHFYRNRTRQRPFVWGHRGWPARYPENSLTGLVEAFRAGADGVECDVRLSRDGVWVVMHDYLTDRTTTLSGAVAERTWPELRSGRLKTADGQVTSERIPRLEDVFHALHPKSALNIEIKTPLPSRVPLERLGELASTADRPVMVSSFDWTLLEFFHRRFPAVPVVPIGSGRWTDWASWLTRLGTQTVHWDWEYSPLPSFDGRVVEVGWFNLPRWEDRDTVHPADAWFLDDLAVLPSGTG</sequence>
<dbReference type="InterPro" id="IPR030395">
    <property type="entry name" value="GP_PDE_dom"/>
</dbReference>
<accession>G8TV29</accession>
<dbReference type="KEGG" id="sap:Sulac_0034"/>
<dbReference type="GO" id="GO:0006629">
    <property type="term" value="P:lipid metabolic process"/>
    <property type="evidence" value="ECO:0007669"/>
    <property type="project" value="InterPro"/>
</dbReference>
<gene>
    <name evidence="2" type="ordered locus">Sulac_0034</name>
</gene>
<feature type="domain" description="GP-PDE" evidence="1">
    <location>
        <begin position="13"/>
        <end position="240"/>
    </location>
</feature>
<dbReference type="PANTHER" id="PTHR46211:SF14">
    <property type="entry name" value="GLYCEROPHOSPHODIESTER PHOSPHODIESTERASE"/>
    <property type="match status" value="1"/>
</dbReference>
<dbReference type="Proteomes" id="UP000005439">
    <property type="component" value="Chromosome"/>
</dbReference>